<dbReference type="Proteomes" id="UP000201613">
    <property type="component" value="Unassembled WGS sequence"/>
</dbReference>
<proteinExistence type="predicted"/>
<evidence type="ECO:0000313" key="1">
    <source>
        <dbReference type="EMBL" id="SMY07799.1"/>
    </source>
</evidence>
<evidence type="ECO:0000313" key="2">
    <source>
        <dbReference type="Proteomes" id="UP000201613"/>
    </source>
</evidence>
<name>A0A238LDP0_9RHOB</name>
<dbReference type="AlphaFoldDB" id="A0A238LDP0"/>
<reference evidence="1 2" key="1">
    <citation type="submission" date="2017-05" db="EMBL/GenBank/DDBJ databases">
        <authorList>
            <person name="Song R."/>
            <person name="Chenine A.L."/>
            <person name="Ruprecht R.M."/>
        </authorList>
    </citation>
    <scope>NUCLEOTIDE SEQUENCE [LARGE SCALE GENOMIC DNA]</scope>
    <source>
        <strain evidence="1 2">CECT 8899</strain>
    </source>
</reference>
<keyword evidence="2" id="KW-1185">Reference proteome</keyword>
<accession>A0A238LDP0</accession>
<dbReference type="RefSeq" id="WP_093991995.1">
    <property type="nucleotide sequence ID" value="NZ_FXZK01000003.1"/>
</dbReference>
<protein>
    <submittedName>
        <fullName evidence="1">Uncharacterized protein</fullName>
    </submittedName>
</protein>
<gene>
    <name evidence="1" type="ORF">LOM8899_01939</name>
</gene>
<organism evidence="1 2">
    <name type="scientific">Flavimaricola marinus</name>
    <dbReference type="NCBI Taxonomy" id="1819565"/>
    <lineage>
        <taxon>Bacteria</taxon>
        <taxon>Pseudomonadati</taxon>
        <taxon>Pseudomonadota</taxon>
        <taxon>Alphaproteobacteria</taxon>
        <taxon>Rhodobacterales</taxon>
        <taxon>Paracoccaceae</taxon>
        <taxon>Flavimaricola</taxon>
    </lineage>
</organism>
<sequence length="93" mass="10232">MSINLFMYFALGATTLLLVAQYAWSVGFFEKKTIKVALDDACPDDFASAPADQEIAAQRRESGRATGRWTEQAGTTPDGAVMILETRKPCREL</sequence>
<dbReference type="EMBL" id="FXZK01000003">
    <property type="protein sequence ID" value="SMY07799.1"/>
    <property type="molecule type" value="Genomic_DNA"/>
</dbReference>